<evidence type="ECO:0000313" key="9">
    <source>
        <dbReference type="EMBL" id="MDT0442671.1"/>
    </source>
</evidence>
<feature type="transmembrane region" description="Helical" evidence="7">
    <location>
        <begin position="122"/>
        <end position="143"/>
    </location>
</feature>
<feature type="transmembrane region" description="Helical" evidence="7">
    <location>
        <begin position="204"/>
        <end position="225"/>
    </location>
</feature>
<evidence type="ECO:0000259" key="8">
    <source>
        <dbReference type="PROSITE" id="PS50928"/>
    </source>
</evidence>
<evidence type="ECO:0000256" key="3">
    <source>
        <dbReference type="ARBA" id="ARBA00022475"/>
    </source>
</evidence>
<feature type="transmembrane region" description="Helical" evidence="7">
    <location>
        <begin position="21"/>
        <end position="45"/>
    </location>
</feature>
<dbReference type="PANTHER" id="PTHR43744:SF6">
    <property type="entry name" value="ABC TRANSPORTER PERMEASE PROTEIN YESQ-RELATED"/>
    <property type="match status" value="1"/>
</dbReference>
<evidence type="ECO:0000256" key="4">
    <source>
        <dbReference type="ARBA" id="ARBA00022692"/>
    </source>
</evidence>
<comment type="caution">
    <text evidence="9">The sequence shown here is derived from an EMBL/GenBank/DDBJ whole genome shotgun (WGS) entry which is preliminary data.</text>
</comment>
<dbReference type="SUPFAM" id="SSF161098">
    <property type="entry name" value="MetI-like"/>
    <property type="match status" value="1"/>
</dbReference>
<dbReference type="InterPro" id="IPR000515">
    <property type="entry name" value="MetI-like"/>
</dbReference>
<evidence type="ECO:0000256" key="2">
    <source>
        <dbReference type="ARBA" id="ARBA00022448"/>
    </source>
</evidence>
<reference evidence="10" key="1">
    <citation type="submission" date="2023-07" db="EMBL/GenBank/DDBJ databases">
        <title>30 novel species of actinomycetes from the DSMZ collection.</title>
        <authorList>
            <person name="Nouioui I."/>
        </authorList>
    </citation>
    <scope>NUCLEOTIDE SEQUENCE [LARGE SCALE GENOMIC DNA]</scope>
    <source>
        <strain evidence="10">DSM 41886</strain>
    </source>
</reference>
<dbReference type="CDD" id="cd06261">
    <property type="entry name" value="TM_PBP2"/>
    <property type="match status" value="1"/>
</dbReference>
<comment type="similarity">
    <text evidence="7">Belongs to the binding-protein-dependent transport system permease family.</text>
</comment>
<dbReference type="InterPro" id="IPR035906">
    <property type="entry name" value="MetI-like_sf"/>
</dbReference>
<comment type="subcellular location">
    <subcellularLocation>
        <location evidence="1 7">Cell membrane</location>
        <topology evidence="1 7">Multi-pass membrane protein</topology>
    </subcellularLocation>
</comment>
<feature type="transmembrane region" description="Helical" evidence="7">
    <location>
        <begin position="91"/>
        <end position="115"/>
    </location>
</feature>
<evidence type="ECO:0000256" key="7">
    <source>
        <dbReference type="RuleBase" id="RU363032"/>
    </source>
</evidence>
<feature type="domain" description="ABC transmembrane type-1" evidence="8">
    <location>
        <begin position="87"/>
        <end position="279"/>
    </location>
</feature>
<dbReference type="Gene3D" id="1.10.3720.10">
    <property type="entry name" value="MetI-like"/>
    <property type="match status" value="1"/>
</dbReference>
<proteinExistence type="inferred from homology"/>
<keyword evidence="2 7" id="KW-0813">Transport</keyword>
<keyword evidence="3" id="KW-1003">Cell membrane</keyword>
<dbReference type="RefSeq" id="WP_311617088.1">
    <property type="nucleotide sequence ID" value="NZ_JAVREV010000004.1"/>
</dbReference>
<dbReference type="PROSITE" id="PS50928">
    <property type="entry name" value="ABC_TM1"/>
    <property type="match status" value="1"/>
</dbReference>
<feature type="transmembrane region" description="Helical" evidence="7">
    <location>
        <begin position="163"/>
        <end position="183"/>
    </location>
</feature>
<dbReference type="Pfam" id="PF00528">
    <property type="entry name" value="BPD_transp_1"/>
    <property type="match status" value="1"/>
</dbReference>
<evidence type="ECO:0000256" key="1">
    <source>
        <dbReference type="ARBA" id="ARBA00004651"/>
    </source>
</evidence>
<protein>
    <submittedName>
        <fullName evidence="9">Carbohydrate ABC transporter permease</fullName>
    </submittedName>
</protein>
<evidence type="ECO:0000313" key="10">
    <source>
        <dbReference type="Proteomes" id="UP001183615"/>
    </source>
</evidence>
<sequence>MTATAPAPRSRTTLRLSLTRGRIALVPLYVPLCIAAFFFILPFVWMLSGAFKDPSEIAAYPPRFIPDGLGTGNFTEAAAGVSLWRYLGNSVLVAVVSTVGTLFCSTLAAFAFAYLRAPGRNLLFGLVLSTMMLPPFIILIPSYSLYQWLGWLDTYLPLTVPHFLGVGCAFYIFLLRQFFLGIPRELFEAARIDGAGRLRQYWQIALPLAKPALVTVTLFQFVASWNDFFGPLIFLTDSSKFTLPVGIRFFQGLYTTDYGALMAASCVSVLPVLLLFLVAQRFFVQGIATTGGKG</sequence>
<evidence type="ECO:0000256" key="6">
    <source>
        <dbReference type="ARBA" id="ARBA00023136"/>
    </source>
</evidence>
<name>A0ABU2S0Z0_9ACTN</name>
<keyword evidence="5 7" id="KW-1133">Transmembrane helix</keyword>
<feature type="transmembrane region" description="Helical" evidence="7">
    <location>
        <begin position="258"/>
        <end position="279"/>
    </location>
</feature>
<accession>A0ABU2S0Z0</accession>
<dbReference type="Proteomes" id="UP001183615">
    <property type="component" value="Unassembled WGS sequence"/>
</dbReference>
<gene>
    <name evidence="9" type="ORF">RM779_08675</name>
</gene>
<keyword evidence="4 7" id="KW-0812">Transmembrane</keyword>
<keyword evidence="6 7" id="KW-0472">Membrane</keyword>
<dbReference type="EMBL" id="JAVREV010000004">
    <property type="protein sequence ID" value="MDT0442671.1"/>
    <property type="molecule type" value="Genomic_DNA"/>
</dbReference>
<evidence type="ECO:0000256" key="5">
    <source>
        <dbReference type="ARBA" id="ARBA00022989"/>
    </source>
</evidence>
<keyword evidence="10" id="KW-1185">Reference proteome</keyword>
<organism evidence="9 10">
    <name type="scientific">Streptomyces johnsoniae</name>
    <dbReference type="NCBI Taxonomy" id="3075532"/>
    <lineage>
        <taxon>Bacteria</taxon>
        <taxon>Bacillati</taxon>
        <taxon>Actinomycetota</taxon>
        <taxon>Actinomycetes</taxon>
        <taxon>Kitasatosporales</taxon>
        <taxon>Streptomycetaceae</taxon>
        <taxon>Streptomyces</taxon>
    </lineage>
</organism>
<dbReference type="PANTHER" id="PTHR43744">
    <property type="entry name" value="ABC TRANSPORTER PERMEASE PROTEIN MG189-RELATED-RELATED"/>
    <property type="match status" value="1"/>
</dbReference>